<evidence type="ECO:0000256" key="9">
    <source>
        <dbReference type="RuleBase" id="RU003357"/>
    </source>
</evidence>
<feature type="domain" description="TonB-dependent receptor plug" evidence="12">
    <location>
        <begin position="224"/>
        <end position="346"/>
    </location>
</feature>
<organism evidence="13 14">
    <name type="scientific">Allotamlana fucoidanivorans</name>
    <dbReference type="NCBI Taxonomy" id="2583814"/>
    <lineage>
        <taxon>Bacteria</taxon>
        <taxon>Pseudomonadati</taxon>
        <taxon>Bacteroidota</taxon>
        <taxon>Flavobacteriia</taxon>
        <taxon>Flavobacteriales</taxon>
        <taxon>Flavobacteriaceae</taxon>
        <taxon>Allotamlana</taxon>
    </lineage>
</organism>
<reference evidence="13 14" key="1">
    <citation type="submission" date="2019-05" db="EMBL/GenBank/DDBJ databases">
        <title>Tamlana fucoidanivorans sp. nov., isolated from the surface of algae collected from Fujian province in China.</title>
        <authorList>
            <person name="Li J."/>
        </authorList>
    </citation>
    <scope>NUCLEOTIDE SEQUENCE [LARGE SCALE GENOMIC DNA]</scope>
    <source>
        <strain evidence="13 14">CW2-9</strain>
    </source>
</reference>
<evidence type="ECO:0000256" key="10">
    <source>
        <dbReference type="SAM" id="MobiDB-lite"/>
    </source>
</evidence>
<dbReference type="NCBIfam" id="TIGR04056">
    <property type="entry name" value="OMP_RagA_SusC"/>
    <property type="match status" value="1"/>
</dbReference>
<accession>A0A5C4SP85</accession>
<keyword evidence="6 8" id="KW-0472">Membrane</keyword>
<name>A0A5C4SP85_9FLAO</name>
<protein>
    <submittedName>
        <fullName evidence="13">SusC/RagA family TonB-linked outer membrane protein</fullName>
    </submittedName>
</protein>
<evidence type="ECO:0000256" key="2">
    <source>
        <dbReference type="ARBA" id="ARBA00022448"/>
    </source>
</evidence>
<keyword evidence="14" id="KW-1185">Reference proteome</keyword>
<keyword evidence="5 9" id="KW-0798">TonB box</keyword>
<comment type="caution">
    <text evidence="13">The sequence shown here is derived from an EMBL/GenBank/DDBJ whole genome shotgun (WGS) entry which is preliminary data.</text>
</comment>
<evidence type="ECO:0000256" key="4">
    <source>
        <dbReference type="ARBA" id="ARBA00022692"/>
    </source>
</evidence>
<keyword evidence="3 8" id="KW-1134">Transmembrane beta strand</keyword>
<dbReference type="Gene3D" id="2.40.170.20">
    <property type="entry name" value="TonB-dependent receptor, beta-barrel domain"/>
    <property type="match status" value="1"/>
</dbReference>
<dbReference type="EMBL" id="VDCS01000003">
    <property type="protein sequence ID" value="TNJ46082.1"/>
    <property type="molecule type" value="Genomic_DNA"/>
</dbReference>
<dbReference type="InterPro" id="IPR008969">
    <property type="entry name" value="CarboxyPept-like_regulatory"/>
</dbReference>
<proteinExistence type="inferred from homology"/>
<evidence type="ECO:0000256" key="8">
    <source>
        <dbReference type="PROSITE-ProRule" id="PRU01360"/>
    </source>
</evidence>
<dbReference type="Proteomes" id="UP000308713">
    <property type="component" value="Unassembled WGS sequence"/>
</dbReference>
<evidence type="ECO:0000256" key="7">
    <source>
        <dbReference type="ARBA" id="ARBA00023237"/>
    </source>
</evidence>
<gene>
    <name evidence="13" type="ORF">FGF67_03565</name>
</gene>
<evidence type="ECO:0000256" key="6">
    <source>
        <dbReference type="ARBA" id="ARBA00023136"/>
    </source>
</evidence>
<comment type="subcellular location">
    <subcellularLocation>
        <location evidence="1 8">Cell outer membrane</location>
        <topology evidence="1 8">Multi-pass membrane protein</topology>
    </subcellularLocation>
</comment>
<sequence>MQIKLTNGFFLVKKSLLKCLMKTLVLLSFTVVFGFTSNPMLSQNTEITIATDQTMTIEALLELIRKQSDYTFIYQSHIFEDLAPIQLKKGVVKITTLLKQYLPKHLYKVSELEDHHIVITRKALKSKRQGKIEVKGIITDEKQVPITGVHILVLGTSHGVVSNFDGGYEIQAKPKDTLVFTIMGYETQNIAINNRTLINVQLKEAITALDAVTINAGYYSVSEKERTGNISRVVAKDIELQPVVNPLQALQGRMAGVEVNQVNSMPGANPVIRIRGRNSLRDDGNLPLYVVDGVPINAAAVDAFGLYAISGVDPLSNLNPANIESIEVLKDADATAIYGSRGANGVVLITTKKGKAGKASLNLSAYSGIGRISKKLDMLHTADYLEMRQEAFTNENRTPRASNAPDLLLWDQDRYTDWQETLLGETAFISDVQKALSGGSESTSFLFGLGHHTESLVFPGDFGYKKFTGNFNLNHYSVDNRFRFTMSSSYGIDTNESFNSNQFIENAITLAPNAPALYLEDGSLNWEDSSWSNPMADLLKTQKIRTENLVVNAVLQYELLDKFWAKLNMGYTSYHSDALAKDPISSKDPNFEQENNAQRDTAKRESYILEPQLNYSFVFGKNELEALAGVTFQRSNSNRILISGQGFVDERMMDNFATAERQSFLIQDDREYAYNAIFGRLAYNWNKSLFLNFTGRRDGSSRFGSGRKFGNFGAVGAAWVFSNMTFIKESLPVLSFGKLRGSYGTSGNDQISDYGYYDTYQSTNGINGLYPTQLANPNYSWEVNKKLELAGEFIFFKDRLMLSASWYRNRSSNQLVGYSLPALTGFTSIQANLPATVENRGWELQLMSSNIQGTNFNWKTNLTLTFPKNELLEFENLEESSYANRYRVGHSLNSALLYHNLGVDSETGLFVMDDVNEDERFDYKDRTIIQDMGRQYFGGLNNTISYKGFSLDFFFQFVKQKGRNHLSLFATPGRNELNQATLVMNRWQEEGDMSHIQKFSVSSTSNRTYNRAALSDMSVTDASFIRLRTLSLSYQLPSTVLGLSGLKSVRLYLHGQNLLTFTNYKGLDPESAPLGSLRNLPPLRTVTAGVQLTF</sequence>
<dbReference type="InterPro" id="IPR037066">
    <property type="entry name" value="Plug_dom_sf"/>
</dbReference>
<dbReference type="Pfam" id="PF00593">
    <property type="entry name" value="TonB_dep_Rec_b-barrel"/>
    <property type="match status" value="1"/>
</dbReference>
<feature type="domain" description="TonB-dependent receptor-like beta-barrel" evidence="11">
    <location>
        <begin position="507"/>
        <end position="954"/>
    </location>
</feature>
<evidence type="ECO:0000259" key="12">
    <source>
        <dbReference type="Pfam" id="PF07715"/>
    </source>
</evidence>
<dbReference type="RefSeq" id="WP_139695097.1">
    <property type="nucleotide sequence ID" value="NZ_VDCS01000003.1"/>
</dbReference>
<keyword evidence="4 8" id="KW-0812">Transmembrane</keyword>
<dbReference type="NCBIfam" id="TIGR04057">
    <property type="entry name" value="SusC_RagA_signa"/>
    <property type="match status" value="1"/>
</dbReference>
<dbReference type="InterPro" id="IPR023997">
    <property type="entry name" value="TonB-dep_OMP_SusC/RagA_CS"/>
</dbReference>
<dbReference type="Pfam" id="PF07715">
    <property type="entry name" value="Plug"/>
    <property type="match status" value="1"/>
</dbReference>
<evidence type="ECO:0000313" key="14">
    <source>
        <dbReference type="Proteomes" id="UP000308713"/>
    </source>
</evidence>
<dbReference type="OrthoDB" id="9768177at2"/>
<dbReference type="InterPro" id="IPR000531">
    <property type="entry name" value="Beta-barrel_TonB"/>
</dbReference>
<evidence type="ECO:0000313" key="13">
    <source>
        <dbReference type="EMBL" id="TNJ46082.1"/>
    </source>
</evidence>
<comment type="similarity">
    <text evidence="8 9">Belongs to the TonB-dependent receptor family.</text>
</comment>
<dbReference type="SUPFAM" id="SSF49464">
    <property type="entry name" value="Carboxypeptidase regulatory domain-like"/>
    <property type="match status" value="1"/>
</dbReference>
<dbReference type="AlphaFoldDB" id="A0A5C4SP85"/>
<dbReference type="Gene3D" id="2.170.130.10">
    <property type="entry name" value="TonB-dependent receptor, plug domain"/>
    <property type="match status" value="1"/>
</dbReference>
<dbReference type="Pfam" id="PF13715">
    <property type="entry name" value="CarbopepD_reg_2"/>
    <property type="match status" value="1"/>
</dbReference>
<dbReference type="InterPro" id="IPR036942">
    <property type="entry name" value="Beta-barrel_TonB_sf"/>
</dbReference>
<dbReference type="Gene3D" id="2.60.40.1120">
    <property type="entry name" value="Carboxypeptidase-like, regulatory domain"/>
    <property type="match status" value="1"/>
</dbReference>
<keyword evidence="7 8" id="KW-0998">Cell outer membrane</keyword>
<dbReference type="InterPro" id="IPR039426">
    <property type="entry name" value="TonB-dep_rcpt-like"/>
</dbReference>
<dbReference type="PROSITE" id="PS52016">
    <property type="entry name" value="TONB_DEPENDENT_REC_3"/>
    <property type="match status" value="1"/>
</dbReference>
<dbReference type="SUPFAM" id="SSF56935">
    <property type="entry name" value="Porins"/>
    <property type="match status" value="1"/>
</dbReference>
<feature type="region of interest" description="Disordered" evidence="10">
    <location>
        <begin position="584"/>
        <end position="603"/>
    </location>
</feature>
<evidence type="ECO:0000256" key="3">
    <source>
        <dbReference type="ARBA" id="ARBA00022452"/>
    </source>
</evidence>
<evidence type="ECO:0000256" key="1">
    <source>
        <dbReference type="ARBA" id="ARBA00004571"/>
    </source>
</evidence>
<evidence type="ECO:0000259" key="11">
    <source>
        <dbReference type="Pfam" id="PF00593"/>
    </source>
</evidence>
<dbReference type="GO" id="GO:0009279">
    <property type="term" value="C:cell outer membrane"/>
    <property type="evidence" value="ECO:0007669"/>
    <property type="project" value="UniProtKB-SubCell"/>
</dbReference>
<evidence type="ECO:0000256" key="5">
    <source>
        <dbReference type="ARBA" id="ARBA00023077"/>
    </source>
</evidence>
<keyword evidence="2 8" id="KW-0813">Transport</keyword>
<dbReference type="InterPro" id="IPR023996">
    <property type="entry name" value="TonB-dep_OMP_SusC/RagA"/>
</dbReference>
<dbReference type="InterPro" id="IPR012910">
    <property type="entry name" value="Plug_dom"/>
</dbReference>